<dbReference type="PRINTS" id="PR00411">
    <property type="entry name" value="PNDRDTASEI"/>
</dbReference>
<dbReference type="OrthoDB" id="7809559at2"/>
<protein>
    <submittedName>
        <fullName evidence="7">Pyridine nucleotide-disulfide oxidoreductase</fullName>
    </submittedName>
</protein>
<dbReference type="PRINTS" id="PR00368">
    <property type="entry name" value="FADPNR"/>
</dbReference>
<keyword evidence="8" id="KW-1185">Reference proteome</keyword>
<evidence type="ECO:0000256" key="4">
    <source>
        <dbReference type="ARBA" id="ARBA00023002"/>
    </source>
</evidence>
<dbReference type="InterPro" id="IPR028202">
    <property type="entry name" value="Reductase_C"/>
</dbReference>
<name>A0A2A4CN20_9RHOB</name>
<accession>A0A2A4CN20</accession>
<feature type="domain" description="FAD/NAD(P)-binding" evidence="5">
    <location>
        <begin position="4"/>
        <end position="300"/>
    </location>
</feature>
<evidence type="ECO:0000256" key="3">
    <source>
        <dbReference type="ARBA" id="ARBA00022827"/>
    </source>
</evidence>
<dbReference type="PANTHER" id="PTHR43557:SF2">
    <property type="entry name" value="RIESKE DOMAIN-CONTAINING PROTEIN-RELATED"/>
    <property type="match status" value="1"/>
</dbReference>
<keyword evidence="3" id="KW-0274">FAD</keyword>
<feature type="domain" description="Reductase C-terminal" evidence="6">
    <location>
        <begin position="319"/>
        <end position="402"/>
    </location>
</feature>
<evidence type="ECO:0000313" key="8">
    <source>
        <dbReference type="Proteomes" id="UP000243507"/>
    </source>
</evidence>
<dbReference type="SUPFAM" id="SSF55424">
    <property type="entry name" value="FAD/NAD-linked reductases, dimerisation (C-terminal) domain"/>
    <property type="match status" value="1"/>
</dbReference>
<comment type="caution">
    <text evidence="7">The sequence shown here is derived from an EMBL/GenBank/DDBJ whole genome shotgun (WGS) entry which is preliminary data.</text>
</comment>
<evidence type="ECO:0000256" key="2">
    <source>
        <dbReference type="ARBA" id="ARBA00022630"/>
    </source>
</evidence>
<evidence type="ECO:0000259" key="5">
    <source>
        <dbReference type="Pfam" id="PF07992"/>
    </source>
</evidence>
<dbReference type="AlphaFoldDB" id="A0A2A4CN20"/>
<evidence type="ECO:0000259" key="6">
    <source>
        <dbReference type="Pfam" id="PF14759"/>
    </source>
</evidence>
<proteinExistence type="predicted"/>
<keyword evidence="2" id="KW-0285">Flavoprotein</keyword>
<evidence type="ECO:0000313" key="7">
    <source>
        <dbReference type="EMBL" id="PCD77393.1"/>
    </source>
</evidence>
<keyword evidence="4" id="KW-0560">Oxidoreductase</keyword>
<dbReference type="Gene3D" id="3.50.50.60">
    <property type="entry name" value="FAD/NAD(P)-binding domain"/>
    <property type="match status" value="2"/>
</dbReference>
<dbReference type="Pfam" id="PF07992">
    <property type="entry name" value="Pyr_redox_2"/>
    <property type="match status" value="1"/>
</dbReference>
<dbReference type="Gene3D" id="3.30.390.30">
    <property type="match status" value="1"/>
</dbReference>
<reference evidence="7 8" key="1">
    <citation type="submission" date="2017-09" db="EMBL/GenBank/DDBJ databases">
        <title>A multilocus sequence analysis scheme for characterization of bacteria in the genus Thioclava.</title>
        <authorList>
            <person name="Liu Y."/>
            <person name="Shao Z."/>
        </authorList>
    </citation>
    <scope>NUCLEOTIDE SEQUENCE [LARGE SCALE GENOMIC DNA]</scope>
    <source>
        <strain evidence="7 8">CAU 1312</strain>
    </source>
</reference>
<dbReference type="InterPro" id="IPR050446">
    <property type="entry name" value="FAD-oxidoreductase/Apoptosis"/>
</dbReference>
<comment type="cofactor">
    <cofactor evidence="1">
        <name>FAD</name>
        <dbReference type="ChEBI" id="CHEBI:57692"/>
    </cofactor>
</comment>
<dbReference type="EMBL" id="NTJD01000002">
    <property type="protein sequence ID" value="PCD77393.1"/>
    <property type="molecule type" value="Genomic_DNA"/>
</dbReference>
<organism evidence="7 8">
    <name type="scientific">Pseudothioclava arenosa</name>
    <dbReference type="NCBI Taxonomy" id="1795308"/>
    <lineage>
        <taxon>Bacteria</taxon>
        <taxon>Pseudomonadati</taxon>
        <taxon>Pseudomonadota</taxon>
        <taxon>Alphaproteobacteria</taxon>
        <taxon>Rhodobacterales</taxon>
        <taxon>Paracoccaceae</taxon>
        <taxon>Pseudothioclava</taxon>
    </lineage>
</organism>
<dbReference type="PANTHER" id="PTHR43557">
    <property type="entry name" value="APOPTOSIS-INDUCING FACTOR 1"/>
    <property type="match status" value="1"/>
</dbReference>
<evidence type="ECO:0000256" key="1">
    <source>
        <dbReference type="ARBA" id="ARBA00001974"/>
    </source>
</evidence>
<dbReference type="GO" id="GO:0016651">
    <property type="term" value="F:oxidoreductase activity, acting on NAD(P)H"/>
    <property type="evidence" value="ECO:0007669"/>
    <property type="project" value="TreeGrafter"/>
</dbReference>
<dbReference type="InterPro" id="IPR023753">
    <property type="entry name" value="FAD/NAD-binding_dom"/>
</dbReference>
<dbReference type="Pfam" id="PF14759">
    <property type="entry name" value="Reductase_C"/>
    <property type="match status" value="1"/>
</dbReference>
<dbReference type="InterPro" id="IPR016156">
    <property type="entry name" value="FAD/NAD-linked_Rdtase_dimer_sf"/>
</dbReference>
<dbReference type="GO" id="GO:0005737">
    <property type="term" value="C:cytoplasm"/>
    <property type="evidence" value="ECO:0007669"/>
    <property type="project" value="TreeGrafter"/>
</dbReference>
<dbReference type="Proteomes" id="UP000243507">
    <property type="component" value="Unassembled WGS sequence"/>
</dbReference>
<dbReference type="RefSeq" id="WP_096430796.1">
    <property type="nucleotide sequence ID" value="NZ_NTJD01000002.1"/>
</dbReference>
<gene>
    <name evidence="7" type="ORF">CLN94_02440</name>
</gene>
<dbReference type="SUPFAM" id="SSF51905">
    <property type="entry name" value="FAD/NAD(P)-binding domain"/>
    <property type="match status" value="1"/>
</dbReference>
<dbReference type="InterPro" id="IPR036188">
    <property type="entry name" value="FAD/NAD-bd_sf"/>
</dbReference>
<sequence>MRPIAIVGAGQAGSALAAKLRALGHDGPIKLIGAEPVPPYQRPPLSKKYLLGELERDRLYLRPETFYAENGIELITGTRVAALEAAEKVLLLKDGTRLACAAIALCTGADPIRLPPALGGALGGVYTMRNLADAEAMAPEFREGARVLIVGGGYIGLEAAAVAASKGLRVTLVEMAPRILARVACTETASWFRALHESHDVKIREGTGLSELRGSQGRVSHARLSDGTEIAVDFVIVGIGVRPGTELAEAAGLTIDNGIRTDAFGATSAPGIFAAGDCASFPHQGCRIRLESVPNAIDQAEAVAAAMLGQGVPYVARPWFWSDQYDVKLQIAGLNSGHDTVVVRPGDRPGSQSHWYFAGPKLLALDAMNDPRAYMTGKRLIEAGLSPERNALADPAIPLKSLPLSEPVEAL</sequence>